<keyword evidence="2" id="KW-1185">Reference proteome</keyword>
<evidence type="ECO:0000313" key="1">
    <source>
        <dbReference type="EMBL" id="OAD47037.1"/>
    </source>
</evidence>
<dbReference type="AlphaFoldDB" id="A0A310SDP5"/>
<reference evidence="1 2" key="1">
    <citation type="submission" date="2015-07" db="EMBL/GenBank/DDBJ databases">
        <title>The genome of Eufriesea mexicana.</title>
        <authorList>
            <person name="Pan H."/>
            <person name="Kapheim K."/>
        </authorList>
    </citation>
    <scope>NUCLEOTIDE SEQUENCE [LARGE SCALE GENOMIC DNA]</scope>
    <source>
        <strain evidence="1">0111107269</strain>
        <tissue evidence="1">Whole body</tissue>
    </source>
</reference>
<protein>
    <submittedName>
        <fullName evidence="1">Uncharacterized protein</fullName>
    </submittedName>
</protein>
<gene>
    <name evidence="1" type="ORF">WN48_05490</name>
</gene>
<accession>A0A310SDP5</accession>
<organism evidence="1 2">
    <name type="scientific">Eufriesea mexicana</name>
    <dbReference type="NCBI Taxonomy" id="516756"/>
    <lineage>
        <taxon>Eukaryota</taxon>
        <taxon>Metazoa</taxon>
        <taxon>Ecdysozoa</taxon>
        <taxon>Arthropoda</taxon>
        <taxon>Hexapoda</taxon>
        <taxon>Insecta</taxon>
        <taxon>Pterygota</taxon>
        <taxon>Neoptera</taxon>
        <taxon>Endopterygota</taxon>
        <taxon>Hymenoptera</taxon>
        <taxon>Apocrita</taxon>
        <taxon>Aculeata</taxon>
        <taxon>Apoidea</taxon>
        <taxon>Anthophila</taxon>
        <taxon>Apidae</taxon>
        <taxon>Eufriesea</taxon>
    </lineage>
</organism>
<dbReference type="Proteomes" id="UP000250275">
    <property type="component" value="Unassembled WGS sequence"/>
</dbReference>
<evidence type="ECO:0000313" key="2">
    <source>
        <dbReference type="Proteomes" id="UP000250275"/>
    </source>
</evidence>
<sequence>MVNLMSQVSNPSSSLKQESCAIYDIISMADISESSVIALSRVRKIETSVITSHLLLCTLLGTRGNSFTKLWHVNDQGTSTTEKLD</sequence>
<dbReference type="EMBL" id="KQ791045">
    <property type="protein sequence ID" value="OAD47037.1"/>
    <property type="molecule type" value="Genomic_DNA"/>
</dbReference>
<proteinExistence type="predicted"/>
<name>A0A310SDP5_9HYME</name>